<dbReference type="EMBL" id="JAYMYQ010000006">
    <property type="protein sequence ID" value="KAK7324087.1"/>
    <property type="molecule type" value="Genomic_DNA"/>
</dbReference>
<evidence type="ECO:0000313" key="1">
    <source>
        <dbReference type="EMBL" id="KAK7324087.1"/>
    </source>
</evidence>
<dbReference type="AlphaFoldDB" id="A0AAN9KUZ2"/>
<name>A0AAN9KUZ2_CANGL</name>
<dbReference type="Proteomes" id="UP001367508">
    <property type="component" value="Unassembled WGS sequence"/>
</dbReference>
<evidence type="ECO:0000313" key="2">
    <source>
        <dbReference type="Proteomes" id="UP001367508"/>
    </source>
</evidence>
<protein>
    <submittedName>
        <fullName evidence="1">Uncharacterized protein</fullName>
    </submittedName>
</protein>
<accession>A0AAN9KUZ2</accession>
<sequence>MCVQNPMEKARHGIGHLKNVETLGALVAKGSVNFRFQFEYEYIAPWTDLRLQGYGCCFQRGPLRISLLIHMVMAKEKLGLWWSLVLDCMVRIEECCSCIDNMERYPCVLKLALLERRLSRSIKELRDKYSTSKQKDHRFSQNEEAHPWQVLAAIGTLVLYNDPVGS</sequence>
<reference evidence="1 2" key="1">
    <citation type="submission" date="2024-01" db="EMBL/GenBank/DDBJ databases">
        <title>The genomes of 5 underutilized Papilionoideae crops provide insights into root nodulation and disease resistanc.</title>
        <authorList>
            <person name="Jiang F."/>
        </authorList>
    </citation>
    <scope>NUCLEOTIDE SEQUENCE [LARGE SCALE GENOMIC DNA]</scope>
    <source>
        <strain evidence="1">LVBAO_FW01</strain>
        <tissue evidence="1">Leaves</tissue>
    </source>
</reference>
<comment type="caution">
    <text evidence="1">The sequence shown here is derived from an EMBL/GenBank/DDBJ whole genome shotgun (WGS) entry which is preliminary data.</text>
</comment>
<gene>
    <name evidence="1" type="ORF">VNO77_27606</name>
</gene>
<organism evidence="1 2">
    <name type="scientific">Canavalia gladiata</name>
    <name type="common">Sword bean</name>
    <name type="synonym">Dolichos gladiatus</name>
    <dbReference type="NCBI Taxonomy" id="3824"/>
    <lineage>
        <taxon>Eukaryota</taxon>
        <taxon>Viridiplantae</taxon>
        <taxon>Streptophyta</taxon>
        <taxon>Embryophyta</taxon>
        <taxon>Tracheophyta</taxon>
        <taxon>Spermatophyta</taxon>
        <taxon>Magnoliopsida</taxon>
        <taxon>eudicotyledons</taxon>
        <taxon>Gunneridae</taxon>
        <taxon>Pentapetalae</taxon>
        <taxon>rosids</taxon>
        <taxon>fabids</taxon>
        <taxon>Fabales</taxon>
        <taxon>Fabaceae</taxon>
        <taxon>Papilionoideae</taxon>
        <taxon>50 kb inversion clade</taxon>
        <taxon>NPAAA clade</taxon>
        <taxon>indigoferoid/millettioid clade</taxon>
        <taxon>Phaseoleae</taxon>
        <taxon>Canavalia</taxon>
    </lineage>
</organism>
<proteinExistence type="predicted"/>
<keyword evidence="2" id="KW-1185">Reference proteome</keyword>